<evidence type="ECO:0000313" key="2">
    <source>
        <dbReference type="EMBL" id="KXZ47357.1"/>
    </source>
</evidence>
<name>A0A150GBX3_GONPE</name>
<evidence type="ECO:0000259" key="1">
    <source>
        <dbReference type="Pfam" id="PF02714"/>
    </source>
</evidence>
<dbReference type="GO" id="GO:0005886">
    <property type="term" value="C:plasma membrane"/>
    <property type="evidence" value="ECO:0007669"/>
    <property type="project" value="TreeGrafter"/>
</dbReference>
<dbReference type="InterPro" id="IPR003864">
    <property type="entry name" value="CSC1/OSCA1-like_7TM"/>
</dbReference>
<organism evidence="2 3">
    <name type="scientific">Gonium pectorale</name>
    <name type="common">Green alga</name>
    <dbReference type="NCBI Taxonomy" id="33097"/>
    <lineage>
        <taxon>Eukaryota</taxon>
        <taxon>Viridiplantae</taxon>
        <taxon>Chlorophyta</taxon>
        <taxon>core chlorophytes</taxon>
        <taxon>Chlorophyceae</taxon>
        <taxon>CS clade</taxon>
        <taxon>Chlamydomonadales</taxon>
        <taxon>Volvocaceae</taxon>
        <taxon>Gonium</taxon>
    </lineage>
</organism>
<dbReference type="GO" id="GO:0005227">
    <property type="term" value="F:calcium-activated cation channel activity"/>
    <property type="evidence" value="ECO:0007669"/>
    <property type="project" value="InterPro"/>
</dbReference>
<comment type="caution">
    <text evidence="2">The sequence shown here is derived from an EMBL/GenBank/DDBJ whole genome shotgun (WGS) entry which is preliminary data.</text>
</comment>
<dbReference type="EMBL" id="LSYV01000037">
    <property type="protein sequence ID" value="KXZ47357.1"/>
    <property type="molecule type" value="Genomic_DNA"/>
</dbReference>
<reference evidence="3" key="1">
    <citation type="journal article" date="2016" name="Nat. Commun.">
        <title>The Gonium pectorale genome demonstrates co-option of cell cycle regulation during the evolution of multicellularity.</title>
        <authorList>
            <person name="Hanschen E.R."/>
            <person name="Marriage T.N."/>
            <person name="Ferris P.J."/>
            <person name="Hamaji T."/>
            <person name="Toyoda A."/>
            <person name="Fujiyama A."/>
            <person name="Neme R."/>
            <person name="Noguchi H."/>
            <person name="Minakuchi Y."/>
            <person name="Suzuki M."/>
            <person name="Kawai-Toyooka H."/>
            <person name="Smith D.R."/>
            <person name="Sparks H."/>
            <person name="Anderson J."/>
            <person name="Bakaric R."/>
            <person name="Luria V."/>
            <person name="Karger A."/>
            <person name="Kirschner M.W."/>
            <person name="Durand P.M."/>
            <person name="Michod R.E."/>
            <person name="Nozaki H."/>
            <person name="Olson B.J."/>
        </authorList>
    </citation>
    <scope>NUCLEOTIDE SEQUENCE [LARGE SCALE GENOMIC DNA]</scope>
    <source>
        <strain evidence="3">NIES-2863</strain>
    </source>
</reference>
<proteinExistence type="predicted"/>
<gene>
    <name evidence="2" type="ORF">GPECTOR_36g8</name>
</gene>
<dbReference type="InterPro" id="IPR045122">
    <property type="entry name" value="Csc1-like"/>
</dbReference>
<sequence length="218" mass="23624">MFLGAVVGGGVFQQLGAYLQDPGKLLLRIGTALPTASNFFLHYILTKGLYSNWLRVLWPHLGAMAGAAMRGVAGAALPRSWQDVFLIHSPPGYRFSSFYNGICQVGGSMFPTLFDHMTGYLLVAELFTGAVLLTNGAWPQAALLWASLTPALVAFRRLCVRRYLAPLEHPPLSLAMAAPPAAVDASVYLPPALREGAAGWYPESGKVWEQYGIPKYVL</sequence>
<dbReference type="AlphaFoldDB" id="A0A150GBX3"/>
<evidence type="ECO:0000313" key="3">
    <source>
        <dbReference type="Proteomes" id="UP000075714"/>
    </source>
</evidence>
<dbReference type="Pfam" id="PF02714">
    <property type="entry name" value="RSN1_7TM"/>
    <property type="match status" value="1"/>
</dbReference>
<accession>A0A150GBX3</accession>
<dbReference type="Proteomes" id="UP000075714">
    <property type="component" value="Unassembled WGS sequence"/>
</dbReference>
<dbReference type="PANTHER" id="PTHR13018">
    <property type="entry name" value="PROBABLE MEMBRANE PROTEIN DUF221-RELATED"/>
    <property type="match status" value="1"/>
</dbReference>
<dbReference type="PANTHER" id="PTHR13018:SF5">
    <property type="entry name" value="RE44586P"/>
    <property type="match status" value="1"/>
</dbReference>
<feature type="domain" description="CSC1/OSCA1-like 7TM region" evidence="1">
    <location>
        <begin position="1"/>
        <end position="56"/>
    </location>
</feature>
<protein>
    <recommendedName>
        <fullName evidence="1">CSC1/OSCA1-like 7TM region domain-containing protein</fullName>
    </recommendedName>
</protein>
<dbReference type="OrthoDB" id="1689567at2759"/>
<keyword evidence="3" id="KW-1185">Reference proteome</keyword>